<evidence type="ECO:0000256" key="6">
    <source>
        <dbReference type="SAM" id="Phobius"/>
    </source>
</evidence>
<evidence type="ECO:0000313" key="8">
    <source>
        <dbReference type="EMBL" id="AMO55895.1"/>
    </source>
</evidence>
<feature type="transmembrane region" description="Helical" evidence="6">
    <location>
        <begin position="21"/>
        <end position="49"/>
    </location>
</feature>
<dbReference type="InterPro" id="IPR051791">
    <property type="entry name" value="Pra-immunoreactive"/>
</dbReference>
<protein>
    <submittedName>
        <fullName evidence="8">Putative transmembrane protein</fullName>
    </submittedName>
</protein>
<keyword evidence="5 6" id="KW-0472">Membrane</keyword>
<proteinExistence type="predicted"/>
<keyword evidence="3 6" id="KW-0812">Transmembrane</keyword>
<feature type="domain" description="RDD" evidence="7">
    <location>
        <begin position="15"/>
        <end position="150"/>
    </location>
</feature>
<dbReference type="PATRIC" id="fig|570277.3.peg.1879"/>
<dbReference type="OrthoDB" id="9793824at2"/>
<dbReference type="STRING" id="570277.EZMO1_1746"/>
<dbReference type="InterPro" id="IPR010432">
    <property type="entry name" value="RDD"/>
</dbReference>
<gene>
    <name evidence="8" type="ORF">EZMO1_1746</name>
</gene>
<organism evidence="8 9">
    <name type="scientific">Endozoicomonas montiporae CL-33</name>
    <dbReference type="NCBI Taxonomy" id="570277"/>
    <lineage>
        <taxon>Bacteria</taxon>
        <taxon>Pseudomonadati</taxon>
        <taxon>Pseudomonadota</taxon>
        <taxon>Gammaproteobacteria</taxon>
        <taxon>Oceanospirillales</taxon>
        <taxon>Endozoicomonadaceae</taxon>
        <taxon>Endozoicomonas</taxon>
    </lineage>
</organism>
<sequence length="170" mass="19381">MQSEQPAIKVAMVHAPLWRRLAAMVYDAFLVISLSFLVGFINLGILIKIHGTEQLKQMTDNGESLDSPVFYAALFLTIFSFFAYFWTRKGQTLGMQAWRIHILNEDGSKITARQALVRFLIAFPSILAGCLGTLWVLWDRNRKSWQDYASGSGTYHLPKNHLPKNHLPKK</sequence>
<evidence type="ECO:0000313" key="9">
    <source>
        <dbReference type="Proteomes" id="UP000071065"/>
    </source>
</evidence>
<keyword evidence="2" id="KW-1003">Cell membrane</keyword>
<dbReference type="Proteomes" id="UP000071065">
    <property type="component" value="Chromosome"/>
</dbReference>
<evidence type="ECO:0000256" key="1">
    <source>
        <dbReference type="ARBA" id="ARBA00004651"/>
    </source>
</evidence>
<dbReference type="PANTHER" id="PTHR36115:SF10">
    <property type="entry name" value="RDD DOMAIN-CONTAINING PROTEIN"/>
    <property type="match status" value="1"/>
</dbReference>
<dbReference type="GO" id="GO:0005886">
    <property type="term" value="C:plasma membrane"/>
    <property type="evidence" value="ECO:0007669"/>
    <property type="project" value="UniProtKB-SubCell"/>
</dbReference>
<name>A0A142BAW9_9GAMM</name>
<dbReference type="Pfam" id="PF06271">
    <property type="entry name" value="RDD"/>
    <property type="match status" value="1"/>
</dbReference>
<dbReference type="PANTHER" id="PTHR36115">
    <property type="entry name" value="PROLINE-RICH ANTIGEN HOMOLOG-RELATED"/>
    <property type="match status" value="1"/>
</dbReference>
<dbReference type="AlphaFoldDB" id="A0A142BAW9"/>
<reference evidence="8 9" key="1">
    <citation type="journal article" date="2016" name="Front. Microbiol.">
        <title>Genomic Insight into the Host-Endosymbiont Relationship of Endozoicomonas montiporae CL-33(T) with its Coral Host.</title>
        <authorList>
            <person name="Ding J.-Y."/>
            <person name="Shiu J.-H."/>
            <person name="Chen W.-M."/>
            <person name="Chiang Y.-R."/>
            <person name="Tang S.-L."/>
        </authorList>
    </citation>
    <scope>NUCLEOTIDE SEQUENCE [LARGE SCALE GENOMIC DNA]</scope>
    <source>
        <strain evidence="8 9">CL-33</strain>
    </source>
</reference>
<feature type="transmembrane region" description="Helical" evidence="6">
    <location>
        <begin position="69"/>
        <end position="86"/>
    </location>
</feature>
<dbReference type="KEGG" id="emp:EZMO1_1746"/>
<keyword evidence="4 6" id="KW-1133">Transmembrane helix</keyword>
<evidence type="ECO:0000256" key="5">
    <source>
        <dbReference type="ARBA" id="ARBA00023136"/>
    </source>
</evidence>
<evidence type="ECO:0000256" key="3">
    <source>
        <dbReference type="ARBA" id="ARBA00022692"/>
    </source>
</evidence>
<accession>A0A142BAW9</accession>
<feature type="transmembrane region" description="Helical" evidence="6">
    <location>
        <begin position="116"/>
        <end position="138"/>
    </location>
</feature>
<evidence type="ECO:0000256" key="2">
    <source>
        <dbReference type="ARBA" id="ARBA00022475"/>
    </source>
</evidence>
<comment type="subcellular location">
    <subcellularLocation>
        <location evidence="1">Cell membrane</location>
        <topology evidence="1">Multi-pass membrane protein</topology>
    </subcellularLocation>
</comment>
<dbReference type="RefSeq" id="WP_051789617.1">
    <property type="nucleotide sequence ID" value="NZ_CP013251.1"/>
</dbReference>
<dbReference type="EMBL" id="CP013251">
    <property type="protein sequence ID" value="AMO55895.1"/>
    <property type="molecule type" value="Genomic_DNA"/>
</dbReference>
<evidence type="ECO:0000256" key="4">
    <source>
        <dbReference type="ARBA" id="ARBA00022989"/>
    </source>
</evidence>
<evidence type="ECO:0000259" key="7">
    <source>
        <dbReference type="Pfam" id="PF06271"/>
    </source>
</evidence>